<protein>
    <submittedName>
        <fullName evidence="2">Uncharacterized protein</fullName>
    </submittedName>
</protein>
<evidence type="ECO:0000313" key="2">
    <source>
        <dbReference type="EMBL" id="EPB65219.1"/>
    </source>
</evidence>
<name>A0A0D6L3J5_9BILA</name>
<feature type="region of interest" description="Disordered" evidence="1">
    <location>
        <begin position="40"/>
        <end position="65"/>
    </location>
</feature>
<reference evidence="2 3" key="1">
    <citation type="submission" date="2013-05" db="EMBL/GenBank/DDBJ databases">
        <title>Draft genome of the parasitic nematode Anyclostoma ceylanicum.</title>
        <authorList>
            <person name="Mitreva M."/>
        </authorList>
    </citation>
    <scope>NUCLEOTIDE SEQUENCE [LARGE SCALE GENOMIC DNA]</scope>
</reference>
<gene>
    <name evidence="2" type="ORF">ANCCEY_15718</name>
</gene>
<keyword evidence="3" id="KW-1185">Reference proteome</keyword>
<dbReference type="AlphaFoldDB" id="A0A0D6L3J5"/>
<sequence length="65" mass="7042">MQGYMSSREETSKVIDAEGWFHTGDVGILDSAGQTLIVDRPKVASAEESGGNRAETSAEKSQRRL</sequence>
<feature type="compositionally biased region" description="Basic and acidic residues" evidence="1">
    <location>
        <begin position="56"/>
        <end position="65"/>
    </location>
</feature>
<dbReference type="Gene3D" id="2.30.38.10">
    <property type="entry name" value="Luciferase, Domain 3"/>
    <property type="match status" value="1"/>
</dbReference>
<dbReference type="GO" id="GO:0004467">
    <property type="term" value="F:long-chain fatty acid-CoA ligase activity"/>
    <property type="evidence" value="ECO:0007669"/>
    <property type="project" value="TreeGrafter"/>
</dbReference>
<evidence type="ECO:0000313" key="3">
    <source>
        <dbReference type="Proteomes" id="UP000054495"/>
    </source>
</evidence>
<dbReference type="PANTHER" id="PTHR24096">
    <property type="entry name" value="LONG-CHAIN-FATTY-ACID--COA LIGASE"/>
    <property type="match status" value="1"/>
</dbReference>
<dbReference type="EMBL" id="KE130004">
    <property type="protein sequence ID" value="EPB65219.1"/>
    <property type="molecule type" value="Genomic_DNA"/>
</dbReference>
<dbReference type="GO" id="GO:0046949">
    <property type="term" value="P:fatty-acyl-CoA biosynthetic process"/>
    <property type="evidence" value="ECO:0007669"/>
    <property type="project" value="TreeGrafter"/>
</dbReference>
<organism evidence="2 3">
    <name type="scientific">Ancylostoma ceylanicum</name>
    <dbReference type="NCBI Taxonomy" id="53326"/>
    <lineage>
        <taxon>Eukaryota</taxon>
        <taxon>Metazoa</taxon>
        <taxon>Ecdysozoa</taxon>
        <taxon>Nematoda</taxon>
        <taxon>Chromadorea</taxon>
        <taxon>Rhabditida</taxon>
        <taxon>Rhabditina</taxon>
        <taxon>Rhabditomorpha</taxon>
        <taxon>Strongyloidea</taxon>
        <taxon>Ancylostomatidae</taxon>
        <taxon>Ancylostomatinae</taxon>
        <taxon>Ancylostoma</taxon>
    </lineage>
</organism>
<accession>A0A0D6L3J5</accession>
<evidence type="ECO:0000256" key="1">
    <source>
        <dbReference type="SAM" id="MobiDB-lite"/>
    </source>
</evidence>
<dbReference type="PANTHER" id="PTHR24096:SF389">
    <property type="entry name" value="4-COUMARATE--COA LIGASE-LIKE 1"/>
    <property type="match status" value="1"/>
</dbReference>
<proteinExistence type="predicted"/>
<dbReference type="SUPFAM" id="SSF56801">
    <property type="entry name" value="Acetyl-CoA synthetase-like"/>
    <property type="match status" value="1"/>
</dbReference>
<dbReference type="Proteomes" id="UP000054495">
    <property type="component" value="Unassembled WGS sequence"/>
</dbReference>